<dbReference type="Proteomes" id="UP000198211">
    <property type="component" value="Unassembled WGS sequence"/>
</dbReference>
<reference evidence="4" key="1">
    <citation type="submission" date="2017-03" db="EMBL/GenBank/DDBJ databases">
        <title>Phytopthora megakarya and P. palmivora, two closely related causual agents of cacao black pod achieved similar genome size and gene model numbers by different mechanisms.</title>
        <authorList>
            <person name="Ali S."/>
            <person name="Shao J."/>
            <person name="Larry D.J."/>
            <person name="Kronmiller B."/>
            <person name="Shen D."/>
            <person name="Strem M.D."/>
            <person name="Melnick R.L."/>
            <person name="Guiltinan M.J."/>
            <person name="Tyler B.M."/>
            <person name="Meinhardt L.W."/>
            <person name="Bailey B.A."/>
        </authorList>
    </citation>
    <scope>NUCLEOTIDE SEQUENCE [LARGE SCALE GENOMIC DNA]</scope>
    <source>
        <strain evidence="4">zdho120</strain>
    </source>
</reference>
<evidence type="ECO:0000259" key="2">
    <source>
        <dbReference type="Pfam" id="PF07885"/>
    </source>
</evidence>
<feature type="transmembrane region" description="Helical" evidence="1">
    <location>
        <begin position="92"/>
        <end position="112"/>
    </location>
</feature>
<name>A0A225X1U7_9STRA</name>
<dbReference type="GO" id="GO:0016020">
    <property type="term" value="C:membrane"/>
    <property type="evidence" value="ECO:0007669"/>
    <property type="project" value="InterPro"/>
</dbReference>
<feature type="transmembrane region" description="Helical" evidence="1">
    <location>
        <begin position="54"/>
        <end position="72"/>
    </location>
</feature>
<feature type="transmembrane region" description="Helical" evidence="1">
    <location>
        <begin position="139"/>
        <end position="159"/>
    </location>
</feature>
<feature type="transmembrane region" description="Helical" evidence="1">
    <location>
        <begin position="268"/>
        <end position="288"/>
    </location>
</feature>
<dbReference type="Pfam" id="PF07885">
    <property type="entry name" value="Ion_trans_2"/>
    <property type="match status" value="1"/>
</dbReference>
<protein>
    <submittedName>
        <fullName evidence="3">Voltage-gated Ion Channel</fullName>
    </submittedName>
</protein>
<dbReference type="Gene3D" id="1.10.287.70">
    <property type="match status" value="1"/>
</dbReference>
<gene>
    <name evidence="3" type="ORF">PHMEG_0001931</name>
</gene>
<feature type="transmembrane region" description="Helical" evidence="1">
    <location>
        <begin position="326"/>
        <end position="348"/>
    </location>
</feature>
<dbReference type="AlphaFoldDB" id="A0A225X1U7"/>
<evidence type="ECO:0000313" key="4">
    <source>
        <dbReference type="Proteomes" id="UP000198211"/>
    </source>
</evidence>
<dbReference type="STRING" id="4795.A0A225X1U7"/>
<dbReference type="InterPro" id="IPR015449">
    <property type="entry name" value="K_chnl_Ca-activ_SK"/>
</dbReference>
<feature type="domain" description="Potassium channel" evidence="2">
    <location>
        <begin position="273"/>
        <end position="343"/>
    </location>
</feature>
<evidence type="ECO:0000313" key="3">
    <source>
        <dbReference type="EMBL" id="OWZ23218.1"/>
    </source>
</evidence>
<dbReference type="SUPFAM" id="SSF81324">
    <property type="entry name" value="Voltage-gated potassium channels"/>
    <property type="match status" value="1"/>
</dbReference>
<keyword evidence="4" id="KW-1185">Reference proteome</keyword>
<dbReference type="OrthoDB" id="419441at2759"/>
<evidence type="ECO:0000256" key="1">
    <source>
        <dbReference type="SAM" id="Phobius"/>
    </source>
</evidence>
<organism evidence="3 4">
    <name type="scientific">Phytophthora megakarya</name>
    <dbReference type="NCBI Taxonomy" id="4795"/>
    <lineage>
        <taxon>Eukaryota</taxon>
        <taxon>Sar</taxon>
        <taxon>Stramenopiles</taxon>
        <taxon>Oomycota</taxon>
        <taxon>Peronosporomycetes</taxon>
        <taxon>Peronosporales</taxon>
        <taxon>Peronosporaceae</taxon>
        <taxon>Phytophthora</taxon>
    </lineage>
</organism>
<keyword evidence="1" id="KW-0472">Membrane</keyword>
<dbReference type="InterPro" id="IPR013099">
    <property type="entry name" value="K_chnl_dom"/>
</dbReference>
<accession>A0A225X1U7</accession>
<comment type="caution">
    <text evidence="3">The sequence shown here is derived from an EMBL/GenBank/DDBJ whole genome shotgun (WGS) entry which is preliminary data.</text>
</comment>
<sequence length="485" mass="55285">MCFAVFLGLSDTQGKCTQALGRLNRTIPVPTKRILHIQQRLRLLYKLRARNDSFCIVLAGLSVFTVWLQFRAIWRSSAKYHRDLPLQSPGEAYAALLLLITLILLHQVHYRYCIKMEIMALRNQISLDCCYSLWRSPRLLLFPFITELLLCGVFLPPFVHDQLHFNEPRYALPQTSSQEVPSCPTPLAMTADKQACELHYSYPLEIVNMIVMVRLYWFARIIRNQLMKQVIADKSTMISPVMFTAKYMPADSLWWSFRISFALRPAKVFLSLFVTLWMSTAAAVSIFERPFPSKLSGEDHALWLSLVTMAGVGYGDSYPITMGGRIVIVLGAVFGGLAFISLMTSEFLSSLKGTKREHAVLSALDSMKWERSLRVSAARLIHAAWALHQGPVSVISKQRNKRSKERELLKAAHQFKLCRKQKPMQSTNNSHLLQRSELSTIYLREMDGWMSLRQVQTAAQLDALEQQLSSMTTSLQSWGVNLCKS</sequence>
<proteinExistence type="predicted"/>
<keyword evidence="1" id="KW-0812">Transmembrane</keyword>
<dbReference type="EMBL" id="NBNE01000077">
    <property type="protein sequence ID" value="OWZ23218.1"/>
    <property type="molecule type" value="Genomic_DNA"/>
</dbReference>
<dbReference type="PANTHER" id="PTHR10153">
    <property type="entry name" value="SMALL CONDUCTANCE CALCIUM-ACTIVATED POTASSIUM CHANNEL"/>
    <property type="match status" value="1"/>
</dbReference>
<dbReference type="GO" id="GO:0016286">
    <property type="term" value="F:small conductance calcium-activated potassium channel activity"/>
    <property type="evidence" value="ECO:0007669"/>
    <property type="project" value="InterPro"/>
</dbReference>
<feature type="transmembrane region" description="Helical" evidence="1">
    <location>
        <begin position="200"/>
        <end position="219"/>
    </location>
</feature>
<keyword evidence="1" id="KW-1133">Transmembrane helix</keyword>